<dbReference type="EMBL" id="UGYB01000005">
    <property type="protein sequence ID" value="SUI48900.1"/>
    <property type="molecule type" value="Genomic_DNA"/>
</dbReference>
<feature type="transmembrane region" description="Helical" evidence="1">
    <location>
        <begin position="39"/>
        <end position="60"/>
    </location>
</feature>
<dbReference type="AlphaFoldDB" id="A0A379YQX5"/>
<sequence>MKRFIKAFGRFIRIFLTVIAVIMIVVGCLGWGYSHVANWSPAVAKALITALLFAALLVLIKMMIKRGRN</sequence>
<keyword evidence="1" id="KW-1133">Transmembrane helix</keyword>
<feature type="transmembrane region" description="Helical" evidence="1">
    <location>
        <begin position="12"/>
        <end position="33"/>
    </location>
</feature>
<gene>
    <name evidence="2" type="ORF">NCTC12420_05172</name>
</gene>
<evidence type="ECO:0000256" key="1">
    <source>
        <dbReference type="SAM" id="Phobius"/>
    </source>
</evidence>
<dbReference type="PROSITE" id="PS51257">
    <property type="entry name" value="PROKAR_LIPOPROTEIN"/>
    <property type="match status" value="1"/>
</dbReference>
<protein>
    <submittedName>
        <fullName evidence="2">Uncharacterized protein</fullName>
    </submittedName>
</protein>
<dbReference type="RefSeq" id="WP_079777045.1">
    <property type="nucleotide sequence ID" value="NZ_DADWZK010000037.1"/>
</dbReference>
<evidence type="ECO:0000313" key="3">
    <source>
        <dbReference type="Proteomes" id="UP000254220"/>
    </source>
</evidence>
<dbReference type="Proteomes" id="UP000254220">
    <property type="component" value="Unassembled WGS sequence"/>
</dbReference>
<keyword evidence="1" id="KW-0472">Membrane</keyword>
<name>A0A379YQX5_SALER</name>
<accession>A0A379YQX5</accession>
<organism evidence="2 3">
    <name type="scientific">Salmonella enterica subsp. indica</name>
    <dbReference type="NCBI Taxonomy" id="59207"/>
    <lineage>
        <taxon>Bacteria</taxon>
        <taxon>Pseudomonadati</taxon>
        <taxon>Pseudomonadota</taxon>
        <taxon>Gammaproteobacteria</taxon>
        <taxon>Enterobacterales</taxon>
        <taxon>Enterobacteriaceae</taxon>
        <taxon>Salmonella</taxon>
    </lineage>
</organism>
<evidence type="ECO:0000313" key="2">
    <source>
        <dbReference type="EMBL" id="SUI48900.1"/>
    </source>
</evidence>
<proteinExistence type="predicted"/>
<keyword evidence="1" id="KW-0812">Transmembrane</keyword>
<reference evidence="2 3" key="1">
    <citation type="submission" date="2018-06" db="EMBL/GenBank/DDBJ databases">
        <authorList>
            <consortium name="Pathogen Informatics"/>
            <person name="Doyle S."/>
        </authorList>
    </citation>
    <scope>NUCLEOTIDE SEQUENCE [LARGE SCALE GENOMIC DNA]</scope>
    <source>
        <strain evidence="2 3">NCTC12420</strain>
    </source>
</reference>